<evidence type="ECO:0000313" key="2">
    <source>
        <dbReference type="EMBL" id="GGE62957.1"/>
    </source>
</evidence>
<sequence>MIQKPNPSSIRLEAANDNPGGTNCSEIPLTAFVTVLARAYVARTVKAEEQSA</sequence>
<dbReference type="EMBL" id="BMKN01000003">
    <property type="protein sequence ID" value="GGE62957.1"/>
    <property type="molecule type" value="Genomic_DNA"/>
</dbReference>
<name>A0A917EPP1_9RHOB</name>
<feature type="region of interest" description="Disordered" evidence="1">
    <location>
        <begin position="1"/>
        <end position="22"/>
    </location>
</feature>
<reference evidence="2" key="1">
    <citation type="journal article" date="2014" name="Int. J. Syst. Evol. Microbiol.">
        <title>Complete genome sequence of Corynebacterium casei LMG S-19264T (=DSM 44701T), isolated from a smear-ripened cheese.</title>
        <authorList>
            <consortium name="US DOE Joint Genome Institute (JGI-PGF)"/>
            <person name="Walter F."/>
            <person name="Albersmeier A."/>
            <person name="Kalinowski J."/>
            <person name="Ruckert C."/>
        </authorList>
    </citation>
    <scope>NUCLEOTIDE SEQUENCE</scope>
    <source>
        <strain evidence="2">CGMCC 1.16012</strain>
    </source>
</reference>
<comment type="caution">
    <text evidence="2">The sequence shown here is derived from an EMBL/GenBank/DDBJ whole genome shotgun (WGS) entry which is preliminary data.</text>
</comment>
<proteinExistence type="predicted"/>
<keyword evidence="3" id="KW-1185">Reference proteome</keyword>
<dbReference type="RefSeq" id="WP_158221822.1">
    <property type="nucleotide sequence ID" value="NZ_BMKN01000003.1"/>
</dbReference>
<accession>A0A917EPP1</accession>
<evidence type="ECO:0000256" key="1">
    <source>
        <dbReference type="SAM" id="MobiDB-lite"/>
    </source>
</evidence>
<dbReference type="Proteomes" id="UP000606730">
    <property type="component" value="Unassembled WGS sequence"/>
</dbReference>
<gene>
    <name evidence="2" type="ORF">GCM10011517_33340</name>
</gene>
<organism evidence="2 3">
    <name type="scientific">Actibacterium pelagium</name>
    <dbReference type="NCBI Taxonomy" id="2029103"/>
    <lineage>
        <taxon>Bacteria</taxon>
        <taxon>Pseudomonadati</taxon>
        <taxon>Pseudomonadota</taxon>
        <taxon>Alphaproteobacteria</taxon>
        <taxon>Rhodobacterales</taxon>
        <taxon>Roseobacteraceae</taxon>
        <taxon>Actibacterium</taxon>
    </lineage>
</organism>
<protein>
    <submittedName>
        <fullName evidence="2">Uncharacterized protein</fullName>
    </submittedName>
</protein>
<evidence type="ECO:0000313" key="3">
    <source>
        <dbReference type="Proteomes" id="UP000606730"/>
    </source>
</evidence>
<dbReference type="AlphaFoldDB" id="A0A917EPP1"/>
<reference evidence="2" key="2">
    <citation type="submission" date="2020-09" db="EMBL/GenBank/DDBJ databases">
        <authorList>
            <person name="Sun Q."/>
            <person name="Zhou Y."/>
        </authorList>
    </citation>
    <scope>NUCLEOTIDE SEQUENCE</scope>
    <source>
        <strain evidence="2">CGMCC 1.16012</strain>
    </source>
</reference>
<dbReference type="OrthoDB" id="9968603at2"/>